<dbReference type="PANTHER" id="PTHR37433:SF19">
    <property type="entry name" value="ACTIVIN_RECP DOMAIN-CONTAINING PROTEIN"/>
    <property type="match status" value="1"/>
</dbReference>
<organism evidence="1 2">
    <name type="scientific">Pristionchus pacificus</name>
    <name type="common">Parasitic nematode worm</name>
    <dbReference type="NCBI Taxonomy" id="54126"/>
    <lineage>
        <taxon>Eukaryota</taxon>
        <taxon>Metazoa</taxon>
        <taxon>Ecdysozoa</taxon>
        <taxon>Nematoda</taxon>
        <taxon>Chromadorea</taxon>
        <taxon>Rhabditida</taxon>
        <taxon>Rhabditina</taxon>
        <taxon>Diplogasteromorpha</taxon>
        <taxon>Diplogasteroidea</taxon>
        <taxon>Neodiplogasteridae</taxon>
        <taxon>Pristionchus</taxon>
    </lineage>
</organism>
<name>A0A2A6CW09_PRIPA</name>
<sequence length="236" mass="27063">MAVGCFGDSEFRVLCICEKDLCNSNSQRITHIQPNSDLFSRNISCTDMNTTGMCDSPTCMYNNDTSRLYPNSLFLDQTGKYLSNKSNNYVAIPTISYLAFCTLKKCVEHYASERNYSSEYKDVGCYIHSGDNFNENDVCYGQMCYVNNFNGTTTRGCFDYIYDVLWERGEGQHFGSMISNRNNEIFTIHKFNLLEFYVCNYDFCNRDSVSAKANNLSDFFKLFTALMLTVFTGLIQ</sequence>
<keyword evidence="2" id="KW-1185">Reference proteome</keyword>
<evidence type="ECO:0000313" key="2">
    <source>
        <dbReference type="Proteomes" id="UP000005239"/>
    </source>
</evidence>
<gene>
    <name evidence="1" type="primary">WBGene00274653</name>
</gene>
<reference evidence="2" key="1">
    <citation type="journal article" date="2008" name="Nat. Genet.">
        <title>The Pristionchus pacificus genome provides a unique perspective on nematode lifestyle and parasitism.</title>
        <authorList>
            <person name="Dieterich C."/>
            <person name="Clifton S.W."/>
            <person name="Schuster L.N."/>
            <person name="Chinwalla A."/>
            <person name="Delehaunty K."/>
            <person name="Dinkelacker I."/>
            <person name="Fulton L."/>
            <person name="Fulton R."/>
            <person name="Godfrey J."/>
            <person name="Minx P."/>
            <person name="Mitreva M."/>
            <person name="Roeseler W."/>
            <person name="Tian H."/>
            <person name="Witte H."/>
            <person name="Yang S.P."/>
            <person name="Wilson R.K."/>
            <person name="Sommer R.J."/>
        </authorList>
    </citation>
    <scope>NUCLEOTIDE SEQUENCE [LARGE SCALE GENOMIC DNA]</scope>
    <source>
        <strain evidence="2">PS312</strain>
    </source>
</reference>
<dbReference type="EnsemblMetazoa" id="PPA36284.1">
    <property type="protein sequence ID" value="PPA36284.1"/>
    <property type="gene ID" value="WBGene00274653"/>
</dbReference>
<reference evidence="1" key="2">
    <citation type="submission" date="2022-06" db="UniProtKB">
        <authorList>
            <consortium name="EnsemblMetazoa"/>
        </authorList>
    </citation>
    <scope>IDENTIFICATION</scope>
    <source>
        <strain evidence="1">PS312</strain>
    </source>
</reference>
<evidence type="ECO:0000313" key="1">
    <source>
        <dbReference type="EnsemblMetazoa" id="PPA36284.1"/>
    </source>
</evidence>
<protein>
    <submittedName>
        <fullName evidence="1">Uncharacterized protein</fullName>
    </submittedName>
</protein>
<accession>A0A2A6CW09</accession>
<dbReference type="Proteomes" id="UP000005239">
    <property type="component" value="Unassembled WGS sequence"/>
</dbReference>
<proteinExistence type="predicted"/>
<dbReference type="AlphaFoldDB" id="A0A2A6CW09"/>
<dbReference type="PANTHER" id="PTHR37433">
    <property type="entry name" value="PROTEIN CBG25136-RELATED"/>
    <property type="match status" value="1"/>
</dbReference>
<accession>A0A8R1YNE9</accession>